<dbReference type="Pfam" id="PF00583">
    <property type="entry name" value="Acetyltransf_1"/>
    <property type="match status" value="1"/>
</dbReference>
<gene>
    <name evidence="2" type="ORF">C4520_19315</name>
</gene>
<feature type="domain" description="N-acetyltransferase" evidence="1">
    <location>
        <begin position="2"/>
        <end position="139"/>
    </location>
</feature>
<reference evidence="2 3" key="1">
    <citation type="journal article" date="2017" name="ISME J.">
        <title>Energy and carbon metabolisms in a deep terrestrial subsurface fluid microbial community.</title>
        <authorList>
            <person name="Momper L."/>
            <person name="Jungbluth S.P."/>
            <person name="Lee M.D."/>
            <person name="Amend J.P."/>
        </authorList>
    </citation>
    <scope>NUCLEOTIDE SEQUENCE [LARGE SCALE GENOMIC DNA]</scope>
    <source>
        <strain evidence="2">SURF_5</strain>
    </source>
</reference>
<dbReference type="EMBL" id="QZKU01000128">
    <property type="protein sequence ID" value="RJP16215.1"/>
    <property type="molecule type" value="Genomic_DNA"/>
</dbReference>
<dbReference type="CDD" id="cd04301">
    <property type="entry name" value="NAT_SF"/>
    <property type="match status" value="1"/>
</dbReference>
<organism evidence="2 3">
    <name type="scientific">Abyssobacteria bacterium (strain SURF_5)</name>
    <dbReference type="NCBI Taxonomy" id="2093360"/>
    <lineage>
        <taxon>Bacteria</taxon>
        <taxon>Pseudomonadati</taxon>
        <taxon>Candidatus Hydrogenedentota</taxon>
        <taxon>Candidatus Abyssobacteria</taxon>
    </lineage>
</organism>
<evidence type="ECO:0000313" key="3">
    <source>
        <dbReference type="Proteomes" id="UP000265882"/>
    </source>
</evidence>
<sequence length="161" mass="17982">MFKIRSLNEDDREWLISFVSQSWGSTRIISRGRTYDVVLLPGYVGTINGQRVSLATYHIKNKECEMVTLESGVEGIGIGSALIEAVKGAAVSAGCRRLWLVTSNDNTNALRFYQKRGFHLVAVYPNAIDRARKLKPEIPLIGADGIRIRDELELEIVFPDS</sequence>
<evidence type="ECO:0000259" key="1">
    <source>
        <dbReference type="PROSITE" id="PS51186"/>
    </source>
</evidence>
<dbReference type="Gene3D" id="3.40.630.30">
    <property type="match status" value="1"/>
</dbReference>
<dbReference type="InterPro" id="IPR000182">
    <property type="entry name" value="GNAT_dom"/>
</dbReference>
<dbReference type="Proteomes" id="UP000265882">
    <property type="component" value="Unassembled WGS sequence"/>
</dbReference>
<name>A0A3A4NC99_ABYX5</name>
<evidence type="ECO:0000313" key="2">
    <source>
        <dbReference type="EMBL" id="RJP16215.1"/>
    </source>
</evidence>
<dbReference type="AlphaFoldDB" id="A0A3A4NC99"/>
<protein>
    <submittedName>
        <fullName evidence="2">GNAT family N-acetyltransferase</fullName>
    </submittedName>
</protein>
<dbReference type="GO" id="GO:0016747">
    <property type="term" value="F:acyltransferase activity, transferring groups other than amino-acyl groups"/>
    <property type="evidence" value="ECO:0007669"/>
    <property type="project" value="InterPro"/>
</dbReference>
<dbReference type="SUPFAM" id="SSF55729">
    <property type="entry name" value="Acyl-CoA N-acyltransferases (Nat)"/>
    <property type="match status" value="1"/>
</dbReference>
<keyword evidence="2" id="KW-0808">Transferase</keyword>
<accession>A0A3A4NC99</accession>
<comment type="caution">
    <text evidence="2">The sequence shown here is derived from an EMBL/GenBank/DDBJ whole genome shotgun (WGS) entry which is preliminary data.</text>
</comment>
<dbReference type="InterPro" id="IPR016181">
    <property type="entry name" value="Acyl_CoA_acyltransferase"/>
</dbReference>
<dbReference type="PROSITE" id="PS51186">
    <property type="entry name" value="GNAT"/>
    <property type="match status" value="1"/>
</dbReference>
<proteinExistence type="predicted"/>